<proteinExistence type="predicted"/>
<dbReference type="InterPro" id="IPR043804">
    <property type="entry name" value="DUF5871"/>
</dbReference>
<dbReference type="EMBL" id="PP130629">
    <property type="protein sequence ID" value="XAO13453.1"/>
    <property type="molecule type" value="Genomic_DNA"/>
</dbReference>
<evidence type="ECO:0000313" key="1">
    <source>
        <dbReference type="EMBL" id="XAO13453.1"/>
    </source>
</evidence>
<name>A0AB38ZM48_9VIRU</name>
<protein>
    <submittedName>
        <fullName evidence="1">Uncharacterized protein</fullName>
    </submittedName>
</protein>
<dbReference type="Pfam" id="PF19196">
    <property type="entry name" value="DUF5871"/>
    <property type="match status" value="1"/>
</dbReference>
<sequence>MDKAIDNIQFNEFNNRKIVISTKQGTSMRVQFPRMYMPFGISGFTPEVGDVKYNVDFAIKGYDEEGSYMHSFYNAIRRLEDMVINNVVEQSEAIFGKHMSKEELTPMFNSNIKENQGREPKFRVKVDVTMDDQLKANVFDADKNPKHDEVSNGLYARNSGHAIVELNSVYFLNRKFGCTWKLHQLVVYEPQHLKGFQFVI</sequence>
<accession>A0AB38ZM48</accession>
<organism evidence="1">
    <name type="scientific">Mantoniella tinhauana virus 1</name>
    <dbReference type="NCBI Taxonomy" id="3111543"/>
    <lineage>
        <taxon>Viruses</taxon>
    </lineage>
</organism>
<reference evidence="1" key="1">
    <citation type="submission" date="2024-01" db="EMBL/GenBank/DDBJ databases">
        <title>Genomic and biogeographic characterisation of Mantoniella tinhauana virus 1, the first discovered Mantoniella-infecting prasinovirus.</title>
        <authorList>
            <person name="Rey Redondo E."/>
            <person name="Yung C.C.M."/>
        </authorList>
    </citation>
    <scope>NUCLEOTIDE SEQUENCE</scope>
    <source>
        <strain evidence="1">Lau Fau Shan</strain>
    </source>
</reference>